<keyword evidence="4" id="KW-0808">Transferase</keyword>
<dbReference type="GO" id="GO:0046654">
    <property type="term" value="P:tetrahydrofolate biosynthetic process"/>
    <property type="evidence" value="ECO:0007669"/>
    <property type="project" value="UniProtKB-UniPathway"/>
</dbReference>
<keyword evidence="5" id="KW-0547">Nucleotide-binding</keyword>
<comment type="pathway">
    <text evidence="2">Cofactor biosynthesis; tetrahydrofolate biosynthesis; 2-amino-4-hydroxy-6-hydroxymethyl-7,8-dihydropteridine diphosphate from 7,8-dihydroneopterin triphosphate: step 4/4.</text>
</comment>
<evidence type="ECO:0000256" key="1">
    <source>
        <dbReference type="ARBA" id="ARBA00000198"/>
    </source>
</evidence>
<name>A0A4R1Q0J5_9FIRM</name>
<dbReference type="InterPro" id="IPR035907">
    <property type="entry name" value="Hppk_sf"/>
</dbReference>
<evidence type="ECO:0000313" key="11">
    <source>
        <dbReference type="Proteomes" id="UP000295063"/>
    </source>
</evidence>
<dbReference type="Pfam" id="PF01288">
    <property type="entry name" value="HPPK"/>
    <property type="match status" value="1"/>
</dbReference>
<evidence type="ECO:0000256" key="8">
    <source>
        <dbReference type="ARBA" id="ARBA00022909"/>
    </source>
</evidence>
<dbReference type="EMBL" id="SLUI01000004">
    <property type="protein sequence ID" value="TCL38242.1"/>
    <property type="molecule type" value="Genomic_DNA"/>
</dbReference>
<sequence length="167" mass="18983">MINCYIGLGSNMGDREWYLRQAVARLAELDGICISQVSSIYVTEPVGYTEQPAFLNAVAAVRTTLTAEQLLAACMKVEQSLARKRDLRWGPRTIDLDILLYGDRHICTQDLTVPHPRLMERLFVLIPLLEIAPDVALNGKSLEQCRQEMGDDRAVRLYRPWHKQQGE</sequence>
<dbReference type="RefSeq" id="WP_132077934.1">
    <property type="nucleotide sequence ID" value="NZ_SLUI01000004.1"/>
</dbReference>
<dbReference type="InterPro" id="IPR000550">
    <property type="entry name" value="Hppk"/>
</dbReference>
<evidence type="ECO:0000259" key="9">
    <source>
        <dbReference type="PROSITE" id="PS00794"/>
    </source>
</evidence>
<keyword evidence="11" id="KW-1185">Reference proteome</keyword>
<dbReference type="SUPFAM" id="SSF55083">
    <property type="entry name" value="6-hydroxymethyl-7,8-dihydropterin pyrophosphokinase, HPPK"/>
    <property type="match status" value="1"/>
</dbReference>
<dbReference type="GO" id="GO:0003848">
    <property type="term" value="F:2-amino-4-hydroxy-6-hydroxymethyldihydropteridine diphosphokinase activity"/>
    <property type="evidence" value="ECO:0007669"/>
    <property type="project" value="UniProtKB-EC"/>
</dbReference>
<dbReference type="NCBIfam" id="TIGR01498">
    <property type="entry name" value="folK"/>
    <property type="match status" value="1"/>
</dbReference>
<evidence type="ECO:0000256" key="3">
    <source>
        <dbReference type="ARBA" id="ARBA00013253"/>
    </source>
</evidence>
<keyword evidence="6 10" id="KW-0418">Kinase</keyword>
<proteinExistence type="predicted"/>
<evidence type="ECO:0000313" key="10">
    <source>
        <dbReference type="EMBL" id="TCL38242.1"/>
    </source>
</evidence>
<dbReference type="OrthoDB" id="9808041at2"/>
<dbReference type="CDD" id="cd00483">
    <property type="entry name" value="HPPK"/>
    <property type="match status" value="1"/>
</dbReference>
<dbReference type="Proteomes" id="UP000295063">
    <property type="component" value="Unassembled WGS sequence"/>
</dbReference>
<organism evidence="10 11">
    <name type="scientific">Anaerospora hongkongensis</name>
    <dbReference type="NCBI Taxonomy" id="244830"/>
    <lineage>
        <taxon>Bacteria</taxon>
        <taxon>Bacillati</taxon>
        <taxon>Bacillota</taxon>
        <taxon>Negativicutes</taxon>
        <taxon>Selenomonadales</taxon>
        <taxon>Sporomusaceae</taxon>
        <taxon>Anaerospora</taxon>
    </lineage>
</organism>
<dbReference type="GO" id="GO:0005524">
    <property type="term" value="F:ATP binding"/>
    <property type="evidence" value="ECO:0007669"/>
    <property type="project" value="UniProtKB-KW"/>
</dbReference>
<evidence type="ECO:0000256" key="2">
    <source>
        <dbReference type="ARBA" id="ARBA00005051"/>
    </source>
</evidence>
<dbReference type="PROSITE" id="PS00794">
    <property type="entry name" value="HPPK"/>
    <property type="match status" value="1"/>
</dbReference>
<keyword evidence="8" id="KW-0289">Folate biosynthesis</keyword>
<dbReference type="EC" id="2.7.6.3" evidence="3"/>
<evidence type="ECO:0000256" key="6">
    <source>
        <dbReference type="ARBA" id="ARBA00022777"/>
    </source>
</evidence>
<dbReference type="AlphaFoldDB" id="A0A4R1Q0J5"/>
<dbReference type="GO" id="GO:0046656">
    <property type="term" value="P:folic acid biosynthetic process"/>
    <property type="evidence" value="ECO:0007669"/>
    <property type="project" value="UniProtKB-KW"/>
</dbReference>
<feature type="domain" description="7,8-dihydro-6-hydroxymethylpterin-pyrophosphokinase" evidence="9">
    <location>
        <begin position="88"/>
        <end position="99"/>
    </location>
</feature>
<evidence type="ECO:0000256" key="7">
    <source>
        <dbReference type="ARBA" id="ARBA00022840"/>
    </source>
</evidence>
<dbReference type="PANTHER" id="PTHR43071">
    <property type="entry name" value="2-AMINO-4-HYDROXY-6-HYDROXYMETHYLDIHYDROPTERIDINE PYROPHOSPHOKINASE"/>
    <property type="match status" value="1"/>
</dbReference>
<evidence type="ECO:0000256" key="4">
    <source>
        <dbReference type="ARBA" id="ARBA00022679"/>
    </source>
</evidence>
<dbReference type="UniPathway" id="UPA00077">
    <property type="reaction ID" value="UER00155"/>
</dbReference>
<protein>
    <recommendedName>
        <fullName evidence="3">2-amino-4-hydroxy-6-hydroxymethyldihydropteridine diphosphokinase</fullName>
        <ecNumber evidence="3">2.7.6.3</ecNumber>
    </recommendedName>
</protein>
<accession>A0A4R1Q0J5</accession>
<dbReference type="PANTHER" id="PTHR43071:SF1">
    <property type="entry name" value="2-AMINO-4-HYDROXY-6-HYDROXYMETHYLDIHYDROPTERIDINE PYROPHOSPHOKINASE"/>
    <property type="match status" value="1"/>
</dbReference>
<dbReference type="Gene3D" id="3.30.70.560">
    <property type="entry name" value="7,8-Dihydro-6-hydroxymethylpterin-pyrophosphokinase HPPK"/>
    <property type="match status" value="1"/>
</dbReference>
<reference evidence="10 11" key="1">
    <citation type="submission" date="2019-03" db="EMBL/GenBank/DDBJ databases">
        <title>Genomic Encyclopedia of Type Strains, Phase IV (KMG-IV): sequencing the most valuable type-strain genomes for metagenomic binning, comparative biology and taxonomic classification.</title>
        <authorList>
            <person name="Goeker M."/>
        </authorList>
    </citation>
    <scope>NUCLEOTIDE SEQUENCE [LARGE SCALE GENOMIC DNA]</scope>
    <source>
        <strain evidence="10 11">DSM 15969</strain>
    </source>
</reference>
<keyword evidence="7" id="KW-0067">ATP-binding</keyword>
<comment type="catalytic activity">
    <reaction evidence="1">
        <text>6-hydroxymethyl-7,8-dihydropterin + ATP = (7,8-dihydropterin-6-yl)methyl diphosphate + AMP + H(+)</text>
        <dbReference type="Rhea" id="RHEA:11412"/>
        <dbReference type="ChEBI" id="CHEBI:15378"/>
        <dbReference type="ChEBI" id="CHEBI:30616"/>
        <dbReference type="ChEBI" id="CHEBI:44841"/>
        <dbReference type="ChEBI" id="CHEBI:72950"/>
        <dbReference type="ChEBI" id="CHEBI:456215"/>
        <dbReference type="EC" id="2.7.6.3"/>
    </reaction>
</comment>
<evidence type="ECO:0000256" key="5">
    <source>
        <dbReference type="ARBA" id="ARBA00022741"/>
    </source>
</evidence>
<gene>
    <name evidence="10" type="ORF">EV210_104211</name>
</gene>
<comment type="caution">
    <text evidence="10">The sequence shown here is derived from an EMBL/GenBank/DDBJ whole genome shotgun (WGS) entry which is preliminary data.</text>
</comment>
<dbReference type="GO" id="GO:0016301">
    <property type="term" value="F:kinase activity"/>
    <property type="evidence" value="ECO:0007669"/>
    <property type="project" value="UniProtKB-KW"/>
</dbReference>